<keyword evidence="1" id="KW-0812">Transmembrane</keyword>
<dbReference type="RefSeq" id="WP_145451929.1">
    <property type="nucleotide sequence ID" value="NZ_CP037421.1"/>
</dbReference>
<reference evidence="2 3" key="1">
    <citation type="submission" date="2019-03" db="EMBL/GenBank/DDBJ databases">
        <title>Deep-cultivation of Planctomycetes and their phenomic and genomic characterization uncovers novel biology.</title>
        <authorList>
            <person name="Wiegand S."/>
            <person name="Jogler M."/>
            <person name="Boedeker C."/>
            <person name="Pinto D."/>
            <person name="Vollmers J."/>
            <person name="Rivas-Marin E."/>
            <person name="Kohn T."/>
            <person name="Peeters S.H."/>
            <person name="Heuer A."/>
            <person name="Rast P."/>
            <person name="Oberbeckmann S."/>
            <person name="Bunk B."/>
            <person name="Jeske O."/>
            <person name="Meyerdierks A."/>
            <person name="Storesund J.E."/>
            <person name="Kallscheuer N."/>
            <person name="Luecker S."/>
            <person name="Lage O.M."/>
            <person name="Pohl T."/>
            <person name="Merkel B.J."/>
            <person name="Hornburger P."/>
            <person name="Mueller R.-W."/>
            <person name="Bruemmer F."/>
            <person name="Labrenz M."/>
            <person name="Spormann A.M."/>
            <person name="Op den Camp H."/>
            <person name="Overmann J."/>
            <person name="Amann R."/>
            <person name="Jetten M.S.M."/>
            <person name="Mascher T."/>
            <person name="Medema M.H."/>
            <person name="Devos D.P."/>
            <person name="Kaster A.-K."/>
            <person name="Ovreas L."/>
            <person name="Rohde M."/>
            <person name="Galperin M.Y."/>
            <person name="Jogler C."/>
        </authorList>
    </citation>
    <scope>NUCLEOTIDE SEQUENCE [LARGE SCALE GENOMIC DNA]</scope>
    <source>
        <strain evidence="2 3">Enr10</strain>
    </source>
</reference>
<keyword evidence="1" id="KW-1133">Transmembrane helix</keyword>
<protein>
    <submittedName>
        <fullName evidence="2">Uncharacterized protein</fullName>
    </submittedName>
</protein>
<sequence length="82" mass="9342">MGIRGACHDCGSVFLGSREAKREKELRRQETEKIANLHPELQQLHVYANQQAQQFEFSFVLLIIVGIFIAALIYILNWGAVL</sequence>
<keyword evidence="1" id="KW-0472">Membrane</keyword>
<keyword evidence="3" id="KW-1185">Reference proteome</keyword>
<feature type="transmembrane region" description="Helical" evidence="1">
    <location>
        <begin position="57"/>
        <end position="76"/>
    </location>
</feature>
<evidence type="ECO:0000313" key="2">
    <source>
        <dbReference type="EMBL" id="QDT30035.1"/>
    </source>
</evidence>
<evidence type="ECO:0000313" key="3">
    <source>
        <dbReference type="Proteomes" id="UP000315647"/>
    </source>
</evidence>
<proteinExistence type="predicted"/>
<dbReference type="AlphaFoldDB" id="A0A517QEM4"/>
<accession>A0A517QEM4</accession>
<organism evidence="2 3">
    <name type="scientific">Gimesia panareensis</name>
    <dbReference type="NCBI Taxonomy" id="2527978"/>
    <lineage>
        <taxon>Bacteria</taxon>
        <taxon>Pseudomonadati</taxon>
        <taxon>Planctomycetota</taxon>
        <taxon>Planctomycetia</taxon>
        <taxon>Planctomycetales</taxon>
        <taxon>Planctomycetaceae</taxon>
        <taxon>Gimesia</taxon>
    </lineage>
</organism>
<gene>
    <name evidence="2" type="ORF">Enr10x_53940</name>
</gene>
<dbReference type="Proteomes" id="UP000315647">
    <property type="component" value="Chromosome"/>
</dbReference>
<dbReference type="EMBL" id="CP037421">
    <property type="protein sequence ID" value="QDT30035.1"/>
    <property type="molecule type" value="Genomic_DNA"/>
</dbReference>
<name>A0A517QEM4_9PLAN</name>
<evidence type="ECO:0000256" key="1">
    <source>
        <dbReference type="SAM" id="Phobius"/>
    </source>
</evidence>